<feature type="region of interest" description="Disordered" evidence="5">
    <location>
        <begin position="347"/>
        <end position="366"/>
    </location>
</feature>
<reference evidence="6 7" key="1">
    <citation type="submission" date="2023-11" db="EMBL/GenBank/DDBJ databases">
        <title>Draft genome sequence and annotation of the polyextremotolerant black yeast-like fungus Aureobasidium pullulans NRRL 62042.</title>
        <authorList>
            <person name="Dielentheis-Frenken M.R.E."/>
            <person name="Wibberg D."/>
            <person name="Blank L.M."/>
            <person name="Tiso T."/>
        </authorList>
    </citation>
    <scope>NUCLEOTIDE SEQUENCE [LARGE SCALE GENOMIC DNA]</scope>
    <source>
        <strain evidence="6 7">NRRL 62042</strain>
    </source>
</reference>
<protein>
    <recommendedName>
        <fullName evidence="4">GTP-binding protein</fullName>
    </recommendedName>
</protein>
<dbReference type="PANTHER" id="PTHR11259:SF1">
    <property type="entry name" value="RAS-RELATED GTP-BINDING PROTEIN"/>
    <property type="match status" value="1"/>
</dbReference>
<evidence type="ECO:0000313" key="6">
    <source>
        <dbReference type="EMBL" id="KAK6004393.1"/>
    </source>
</evidence>
<evidence type="ECO:0000313" key="7">
    <source>
        <dbReference type="Proteomes" id="UP001341245"/>
    </source>
</evidence>
<dbReference type="InterPro" id="IPR006762">
    <property type="entry name" value="Gtr1_RagA"/>
</dbReference>
<organism evidence="6 7">
    <name type="scientific">Aureobasidium pullulans</name>
    <name type="common">Black yeast</name>
    <name type="synonym">Pullularia pullulans</name>
    <dbReference type="NCBI Taxonomy" id="5580"/>
    <lineage>
        <taxon>Eukaryota</taxon>
        <taxon>Fungi</taxon>
        <taxon>Dikarya</taxon>
        <taxon>Ascomycota</taxon>
        <taxon>Pezizomycotina</taxon>
        <taxon>Dothideomycetes</taxon>
        <taxon>Dothideomycetidae</taxon>
        <taxon>Dothideales</taxon>
        <taxon>Saccotheciaceae</taxon>
        <taxon>Aureobasidium</taxon>
    </lineage>
</organism>
<dbReference type="Proteomes" id="UP001341245">
    <property type="component" value="Unassembled WGS sequence"/>
</dbReference>
<dbReference type="Gene3D" id="3.30.450.190">
    <property type="match status" value="1"/>
</dbReference>
<proteinExistence type="inferred from homology"/>
<keyword evidence="2 4" id="KW-0547">Nucleotide-binding</keyword>
<dbReference type="Pfam" id="PF04670">
    <property type="entry name" value="Gtr1_RagA"/>
    <property type="match status" value="1"/>
</dbReference>
<evidence type="ECO:0000256" key="3">
    <source>
        <dbReference type="ARBA" id="ARBA00023134"/>
    </source>
</evidence>
<feature type="compositionally biased region" description="Basic and acidic residues" evidence="5">
    <location>
        <begin position="347"/>
        <end position="359"/>
    </location>
</feature>
<dbReference type="EMBL" id="JASGXD010000007">
    <property type="protein sequence ID" value="KAK6004393.1"/>
    <property type="molecule type" value="Genomic_DNA"/>
</dbReference>
<evidence type="ECO:0000256" key="4">
    <source>
        <dbReference type="RuleBase" id="RU367014"/>
    </source>
</evidence>
<comment type="similarity">
    <text evidence="1 4">Belongs to the GTR/RAG GTP-binding protein family.</text>
</comment>
<keyword evidence="7" id="KW-1185">Reference proteome</keyword>
<gene>
    <name evidence="6" type="ORF">QM012_008255</name>
</gene>
<dbReference type="SUPFAM" id="SSF52540">
    <property type="entry name" value="P-loop containing nucleoside triphosphate hydrolases"/>
    <property type="match status" value="1"/>
</dbReference>
<dbReference type="Gene3D" id="3.40.50.300">
    <property type="entry name" value="P-loop containing nucleotide triphosphate hydrolases"/>
    <property type="match status" value="1"/>
</dbReference>
<evidence type="ECO:0000256" key="1">
    <source>
        <dbReference type="ARBA" id="ARBA00007756"/>
    </source>
</evidence>
<dbReference type="PANTHER" id="PTHR11259">
    <property type="entry name" value="RAS-RELATED GTP BINDING RAG/GTR YEAST"/>
    <property type="match status" value="1"/>
</dbReference>
<evidence type="ECO:0000256" key="5">
    <source>
        <dbReference type="SAM" id="MobiDB-lite"/>
    </source>
</evidence>
<keyword evidence="3 4" id="KW-0342">GTP-binding</keyword>
<evidence type="ECO:0000256" key="2">
    <source>
        <dbReference type="ARBA" id="ARBA00022741"/>
    </source>
</evidence>
<dbReference type="InterPro" id="IPR027417">
    <property type="entry name" value="P-loop_NTPase"/>
</dbReference>
<comment type="function">
    <text evidence="4">GTPase involved in activation of the TORC1 signaling pathway, which promotes growth and represses autophagy in nutrient-rich conditions.</text>
</comment>
<accession>A0ABR0TIW8</accession>
<comment type="subunit">
    <text evidence="4">Component of the GSE complex.</text>
</comment>
<comment type="caution">
    <text evidence="6">The sequence shown here is derived from an EMBL/GenBank/DDBJ whole genome shotgun (WGS) entry which is preliminary data.</text>
</comment>
<name>A0ABR0TIW8_AURPU</name>
<sequence length="366" mass="41002">MLSSGSARRQKQRKVLLMGKSGAGKSSMRSIVFSNYVAKDVRRLGATIDVEHSNIRFMGNLMLNLWDCGGQLHVQDKTDALWCRQDGFTESYLTNQRSSVFASVAVLIFVFDVESREFNADLINYASIVQALRENSPQAKIFVLIHKMDLIMSNMRDVVFAERSDAIRHISIEHGFGGNQQDAGKDVDFWGTSIWDQSLYKAWTQVIYYLVPNAGAIENLLRQLAEVIDAHELILYERTTCLMVTHVSRPYEADGNPHPDRFERLSSILKSHKHSVAKHTGMPAGSANFAELQIKTGEFMFLITRLSENTNLAVVMGSGEAMYNAARINIANARDQFAELDIASKSREKAETRATDEAGRNGAFSH</sequence>